<dbReference type="EMBL" id="KN653085">
    <property type="protein sequence ID" value="KHN27769.1"/>
    <property type="molecule type" value="Genomic_DNA"/>
</dbReference>
<dbReference type="AlphaFoldDB" id="A0A0B2R6K5"/>
<organism evidence="7">
    <name type="scientific">Glycine soja</name>
    <name type="common">Wild soybean</name>
    <dbReference type="NCBI Taxonomy" id="3848"/>
    <lineage>
        <taxon>Eukaryota</taxon>
        <taxon>Viridiplantae</taxon>
        <taxon>Streptophyta</taxon>
        <taxon>Embryophyta</taxon>
        <taxon>Tracheophyta</taxon>
        <taxon>Spermatophyta</taxon>
        <taxon>Magnoliopsida</taxon>
        <taxon>eudicotyledons</taxon>
        <taxon>Gunneridae</taxon>
        <taxon>Pentapetalae</taxon>
        <taxon>rosids</taxon>
        <taxon>fabids</taxon>
        <taxon>Fabales</taxon>
        <taxon>Fabaceae</taxon>
        <taxon>Papilionoideae</taxon>
        <taxon>50 kb inversion clade</taxon>
        <taxon>NPAAA clade</taxon>
        <taxon>indigoferoid/millettioid clade</taxon>
        <taxon>Phaseoleae</taxon>
        <taxon>Glycine</taxon>
        <taxon>Glycine subgen. Soja</taxon>
    </lineage>
</organism>
<dbReference type="FunFam" id="3.40.30.10:FF:000014">
    <property type="entry name" value="Tau class glutathione S-transferase"/>
    <property type="match status" value="1"/>
</dbReference>
<dbReference type="SUPFAM" id="SSF52833">
    <property type="entry name" value="Thioredoxin-like"/>
    <property type="match status" value="1"/>
</dbReference>
<dbReference type="SFLD" id="SFLDS00019">
    <property type="entry name" value="Glutathione_Transferase_(cytos"/>
    <property type="match status" value="1"/>
</dbReference>
<dbReference type="SFLD" id="SFLDG01152">
    <property type="entry name" value="Main.3:_Omega-_and_Tau-like"/>
    <property type="match status" value="1"/>
</dbReference>
<protein>
    <recommendedName>
        <fullName evidence="1">glutathione transferase</fullName>
        <ecNumber evidence="1">2.5.1.18</ecNumber>
    </recommendedName>
</protein>
<evidence type="ECO:0000256" key="1">
    <source>
        <dbReference type="ARBA" id="ARBA00012452"/>
    </source>
</evidence>
<evidence type="ECO:0000313" key="7">
    <source>
        <dbReference type="EMBL" id="KHN27769.1"/>
    </source>
</evidence>
<keyword evidence="2 7" id="KW-0808">Transferase</keyword>
<dbReference type="GO" id="GO:0004364">
    <property type="term" value="F:glutathione transferase activity"/>
    <property type="evidence" value="ECO:0007669"/>
    <property type="project" value="UniProtKB-EC"/>
</dbReference>
<evidence type="ECO:0000256" key="3">
    <source>
        <dbReference type="ARBA" id="ARBA00047960"/>
    </source>
</evidence>
<dbReference type="InterPro" id="IPR010987">
    <property type="entry name" value="Glutathione-S-Trfase_C-like"/>
</dbReference>
<name>A0A0B2R6K5_GLYSO</name>
<dbReference type="Gene3D" id="3.40.30.10">
    <property type="entry name" value="Glutaredoxin"/>
    <property type="match status" value="1"/>
</dbReference>
<reference evidence="8 9" key="2">
    <citation type="submission" date="2018-09" db="EMBL/GenBank/DDBJ databases">
        <title>A high-quality reference genome of wild soybean provides a powerful tool to mine soybean genomes.</title>
        <authorList>
            <person name="Xie M."/>
            <person name="Chung C.Y.L."/>
            <person name="Li M.-W."/>
            <person name="Wong F.-L."/>
            <person name="Chan T.-F."/>
            <person name="Lam H.-M."/>
        </authorList>
    </citation>
    <scope>NUCLEOTIDE SEQUENCE [LARGE SCALE GENOMIC DNA]</scope>
    <source>
        <strain evidence="9">cv. W05</strain>
        <tissue evidence="8">Hypocotyl of etiolated seedlings</tissue>
    </source>
</reference>
<dbReference type="InterPro" id="IPR036249">
    <property type="entry name" value="Thioredoxin-like_sf"/>
</dbReference>
<proteinExistence type="inferred from homology"/>
<evidence type="ECO:0000313" key="8">
    <source>
        <dbReference type="EMBL" id="RZB66180.1"/>
    </source>
</evidence>
<evidence type="ECO:0000259" key="5">
    <source>
        <dbReference type="PROSITE" id="PS50404"/>
    </source>
</evidence>
<dbReference type="InterPro" id="IPR004045">
    <property type="entry name" value="Glutathione_S-Trfase_N"/>
</dbReference>
<evidence type="ECO:0000256" key="4">
    <source>
        <dbReference type="RuleBase" id="RU003494"/>
    </source>
</evidence>
<dbReference type="GO" id="GO:0005737">
    <property type="term" value="C:cytoplasm"/>
    <property type="evidence" value="ECO:0007669"/>
    <property type="project" value="TreeGrafter"/>
</dbReference>
<accession>A0A0B2R6K5</accession>
<dbReference type="InterPro" id="IPR040079">
    <property type="entry name" value="Glutathione_S-Trfase"/>
</dbReference>
<evidence type="ECO:0000259" key="6">
    <source>
        <dbReference type="PROSITE" id="PS50405"/>
    </source>
</evidence>
<dbReference type="CDD" id="cd03185">
    <property type="entry name" value="GST_C_Tau"/>
    <property type="match status" value="1"/>
</dbReference>
<dbReference type="SMR" id="A0A0B2R6K5"/>
<dbReference type="Pfam" id="PF00043">
    <property type="entry name" value="GST_C"/>
    <property type="match status" value="1"/>
</dbReference>
<dbReference type="SUPFAM" id="SSF47616">
    <property type="entry name" value="GST C-terminal domain-like"/>
    <property type="match status" value="1"/>
</dbReference>
<dbReference type="EC" id="2.5.1.18" evidence="1"/>
<dbReference type="InterPro" id="IPR045074">
    <property type="entry name" value="GST_C_Tau"/>
</dbReference>
<dbReference type="EMBL" id="QZWG01000015">
    <property type="protein sequence ID" value="RZB66180.1"/>
    <property type="molecule type" value="Genomic_DNA"/>
</dbReference>
<dbReference type="InterPro" id="IPR036282">
    <property type="entry name" value="Glutathione-S-Trfase_C_sf"/>
</dbReference>
<dbReference type="Gene3D" id="1.20.1050.10">
    <property type="match status" value="1"/>
</dbReference>
<dbReference type="Pfam" id="PF02798">
    <property type="entry name" value="GST_N"/>
    <property type="match status" value="1"/>
</dbReference>
<keyword evidence="9" id="KW-1185">Reference proteome</keyword>
<dbReference type="Gramene" id="XM_028349058.1">
    <property type="protein sequence ID" value="XP_028204859.1"/>
    <property type="gene ID" value="LOC114388526"/>
</dbReference>
<dbReference type="PROSITE" id="PS50404">
    <property type="entry name" value="GST_NTER"/>
    <property type="match status" value="1"/>
</dbReference>
<dbReference type="PANTHER" id="PTHR11260">
    <property type="entry name" value="GLUTATHIONE S-TRANSFERASE, GST, SUPERFAMILY, GST DOMAIN CONTAINING"/>
    <property type="match status" value="1"/>
</dbReference>
<comment type="similarity">
    <text evidence="4">Belongs to the GST superfamily.</text>
</comment>
<gene>
    <name evidence="8" type="ORF">D0Y65_042003</name>
    <name evidence="7" type="ORF">glysoja_025574</name>
</gene>
<dbReference type="PANTHER" id="PTHR11260:SF781">
    <property type="entry name" value="GLUTATHIONE S-TRANSFERASE U19"/>
    <property type="match status" value="1"/>
</dbReference>
<feature type="domain" description="GST N-terminal" evidence="5">
    <location>
        <begin position="3"/>
        <end position="82"/>
    </location>
</feature>
<comment type="catalytic activity">
    <reaction evidence="3">
        <text>RX + glutathione = an S-substituted glutathione + a halide anion + H(+)</text>
        <dbReference type="Rhea" id="RHEA:16437"/>
        <dbReference type="ChEBI" id="CHEBI:15378"/>
        <dbReference type="ChEBI" id="CHEBI:16042"/>
        <dbReference type="ChEBI" id="CHEBI:17792"/>
        <dbReference type="ChEBI" id="CHEBI:57925"/>
        <dbReference type="ChEBI" id="CHEBI:90779"/>
        <dbReference type="EC" id="2.5.1.18"/>
    </reaction>
</comment>
<reference evidence="7" key="1">
    <citation type="submission" date="2014-07" db="EMBL/GenBank/DDBJ databases">
        <title>Identification of a novel salt tolerance gene in wild soybean by whole-genome sequencing.</title>
        <authorList>
            <person name="Lam H.-M."/>
            <person name="Qi X."/>
            <person name="Li M.-W."/>
            <person name="Liu X."/>
            <person name="Xie M."/>
            <person name="Ni M."/>
            <person name="Xu X."/>
        </authorList>
    </citation>
    <scope>NUCLEOTIDE SEQUENCE [LARGE SCALE GENOMIC DNA]</scope>
    <source>
        <tissue evidence="7">Root</tissue>
    </source>
</reference>
<dbReference type="CDD" id="cd03058">
    <property type="entry name" value="GST_N_Tau"/>
    <property type="match status" value="1"/>
</dbReference>
<sequence>MGDEVILLNFWLSLYGMRVWIALEEKGIKYENRQENISNKSQLLLQMNPVHKKIPVLFHNSRHICDSLIAVEYIDEVWNDQSPLLPSDPYQRSQARFWSNYVDTKIYEIAVRFWNTKGQEKEAAREEFLECMKLLEEQLVDEPYFGGKNFGFVDVALVSLFSYFYTFTSIYGNLINEERFPKIIAWANRCIQKECVFKCFPEELKVKEHVSQKRKDSNSE</sequence>
<dbReference type="Proteomes" id="UP000289340">
    <property type="component" value="Chromosome 15"/>
</dbReference>
<feature type="domain" description="GST C-terminal" evidence="6">
    <location>
        <begin position="88"/>
        <end position="217"/>
    </location>
</feature>
<dbReference type="InterPro" id="IPR004046">
    <property type="entry name" value="GST_C"/>
</dbReference>
<dbReference type="Proteomes" id="UP000053555">
    <property type="component" value="Unassembled WGS sequence"/>
</dbReference>
<dbReference type="GO" id="GO:0006749">
    <property type="term" value="P:glutathione metabolic process"/>
    <property type="evidence" value="ECO:0007669"/>
    <property type="project" value="InterPro"/>
</dbReference>
<evidence type="ECO:0000256" key="2">
    <source>
        <dbReference type="ARBA" id="ARBA00022679"/>
    </source>
</evidence>
<dbReference type="PROSITE" id="PS50405">
    <property type="entry name" value="GST_CTER"/>
    <property type="match status" value="1"/>
</dbReference>
<dbReference type="InterPro" id="IPR045073">
    <property type="entry name" value="Omega/Tau-like"/>
</dbReference>
<evidence type="ECO:0000313" key="9">
    <source>
        <dbReference type="Proteomes" id="UP000289340"/>
    </source>
</evidence>
<dbReference type="SFLD" id="SFLDG00358">
    <property type="entry name" value="Main_(cytGST)"/>
    <property type="match status" value="1"/>
</dbReference>